<gene>
    <name evidence="4" type="primary">LRRC25</name>
</gene>
<dbReference type="PANTHER" id="PTHR20878">
    <property type="entry name" value="LEUCINE-RICH REPEAT CONTAINING PROTEIN 25"/>
    <property type="match status" value="1"/>
</dbReference>
<keyword evidence="1" id="KW-1133">Transmembrane helix</keyword>
<feature type="transmembrane region" description="Helical" evidence="1">
    <location>
        <begin position="167"/>
        <end position="189"/>
    </location>
</feature>
<name>A0ABM0S7Z3_GALVR</name>
<dbReference type="RefSeq" id="XP_008588984.1">
    <property type="nucleotide sequence ID" value="XM_008590762.1"/>
</dbReference>
<dbReference type="Proteomes" id="UP000694923">
    <property type="component" value="Unplaced"/>
</dbReference>
<keyword evidence="1" id="KW-0812">Transmembrane</keyword>
<dbReference type="GeneID" id="103606163"/>
<sequence length="306" mass="33371">MESTLSWVLWLPLLLLRGLSSQELSCNVFSGDVDWTKEFSNTCLNFSGQSLSLPRNQSLRASNVLVLDLSGNGLRELPPFLAHLEKLQFLNVTHNRLAHVDGALAARCGLDLKADCSCVLAPWHEVRENNCSTQPPLRCLDTSTGAWHNLSVFLEVNCAPGLAPATIGAVVAGGFLFLGLTITGLLLAWRLLSRQAASSQGLGKAWAAQDSLRPNSGWQPRYSSRGFSSNPPVATLPSPSKSDYENMFVGQATAKHQWTGHGAHPSEDDDFYMNYTDIDLASQPVYGNLQSLDQAPHEEEYVIPGH</sequence>
<dbReference type="SUPFAM" id="SSF52058">
    <property type="entry name" value="L domain-like"/>
    <property type="match status" value="1"/>
</dbReference>
<organism evidence="3 4">
    <name type="scientific">Galeopterus variegatus</name>
    <name type="common">Malayan flying lemur</name>
    <name type="synonym">Cynocephalus variegatus</name>
    <dbReference type="NCBI Taxonomy" id="482537"/>
    <lineage>
        <taxon>Eukaryota</taxon>
        <taxon>Metazoa</taxon>
        <taxon>Chordata</taxon>
        <taxon>Craniata</taxon>
        <taxon>Vertebrata</taxon>
        <taxon>Euteleostomi</taxon>
        <taxon>Mammalia</taxon>
        <taxon>Eutheria</taxon>
        <taxon>Euarchontoglires</taxon>
        <taxon>Dermoptera</taxon>
        <taxon>Cynocephalidae</taxon>
        <taxon>Galeopterus</taxon>
    </lineage>
</organism>
<keyword evidence="1" id="KW-0472">Membrane</keyword>
<keyword evidence="2" id="KW-0732">Signal</keyword>
<evidence type="ECO:0000256" key="2">
    <source>
        <dbReference type="SAM" id="SignalP"/>
    </source>
</evidence>
<accession>A0ABM0S7Z3</accession>
<dbReference type="InterPro" id="IPR039243">
    <property type="entry name" value="LRRC25"/>
</dbReference>
<evidence type="ECO:0000313" key="3">
    <source>
        <dbReference type="Proteomes" id="UP000694923"/>
    </source>
</evidence>
<evidence type="ECO:0000256" key="1">
    <source>
        <dbReference type="SAM" id="Phobius"/>
    </source>
</evidence>
<dbReference type="InterPro" id="IPR032675">
    <property type="entry name" value="LRR_dom_sf"/>
</dbReference>
<proteinExistence type="predicted"/>
<keyword evidence="3" id="KW-1185">Reference proteome</keyword>
<reference evidence="4" key="1">
    <citation type="submission" date="2025-08" db="UniProtKB">
        <authorList>
            <consortium name="RefSeq"/>
        </authorList>
    </citation>
    <scope>IDENTIFICATION</scope>
</reference>
<protein>
    <submittedName>
        <fullName evidence="4">Leucine-rich repeat-containing protein 25 isoform X1</fullName>
    </submittedName>
</protein>
<dbReference type="Gene3D" id="3.80.10.10">
    <property type="entry name" value="Ribonuclease Inhibitor"/>
    <property type="match status" value="1"/>
</dbReference>
<dbReference type="PANTHER" id="PTHR20878:SF0">
    <property type="entry name" value="LEUCINE-RICH REPEAT-CONTAINING PROTEIN 25"/>
    <property type="match status" value="1"/>
</dbReference>
<feature type="signal peptide" evidence="2">
    <location>
        <begin position="1"/>
        <end position="21"/>
    </location>
</feature>
<feature type="chain" id="PRO_5045978852" evidence="2">
    <location>
        <begin position="22"/>
        <end position="306"/>
    </location>
</feature>
<evidence type="ECO:0000313" key="4">
    <source>
        <dbReference type="RefSeq" id="XP_008588984.1"/>
    </source>
</evidence>